<feature type="signal peptide" evidence="1">
    <location>
        <begin position="1"/>
        <end position="19"/>
    </location>
</feature>
<feature type="chain" id="PRO_5030556992" description="Protein kinase domain-containing protein" evidence="1">
    <location>
        <begin position="20"/>
        <end position="352"/>
    </location>
</feature>
<sequence length="352" mass="37206">MLVLLTKSIMLTLLTSVVALQLGTMQRAMCPRRAVPPMLMPSREQEAAKQAWLEKFDEVSKVSLVMLPGGADATANSIAVHKSNVVSADAAAQQAWLARLNGSAWIQAAAAVATAAAAAPQEATIDYLRTECENGDADACRVLSTIEPPGGEKKRRWLSRLDAPTWSAVAAAVFRVASFVTAPNPALSTVGEASKKAWLSHLDSLTWGEAASALTVIAGTSAAIEDLLNKCDSGDANACELMSKDGGVKLRGLARLDGPTWGSVTAAVEAVAAAMSTQSAMSAEEIVEHAWLGQDADPSSVVTGEAASARAATRSQLELFLHTTANARQVERQARPTLSTWDRVYTSRRRRP</sequence>
<accession>A0A7S0KZT9</accession>
<organism evidence="2">
    <name type="scientific">Coccolithus braarudii</name>
    <dbReference type="NCBI Taxonomy" id="221442"/>
    <lineage>
        <taxon>Eukaryota</taxon>
        <taxon>Haptista</taxon>
        <taxon>Haptophyta</taxon>
        <taxon>Prymnesiophyceae</taxon>
        <taxon>Coccolithales</taxon>
        <taxon>Coccolithaceae</taxon>
        <taxon>Coccolithus</taxon>
    </lineage>
</organism>
<evidence type="ECO:0000256" key="1">
    <source>
        <dbReference type="SAM" id="SignalP"/>
    </source>
</evidence>
<name>A0A7S0KZT9_9EUKA</name>
<reference evidence="2" key="1">
    <citation type="submission" date="2021-01" db="EMBL/GenBank/DDBJ databases">
        <authorList>
            <person name="Corre E."/>
            <person name="Pelletier E."/>
            <person name="Niang G."/>
            <person name="Scheremetjew M."/>
            <person name="Finn R."/>
            <person name="Kale V."/>
            <person name="Holt S."/>
            <person name="Cochrane G."/>
            <person name="Meng A."/>
            <person name="Brown T."/>
            <person name="Cohen L."/>
        </authorList>
    </citation>
    <scope>NUCLEOTIDE SEQUENCE</scope>
    <source>
        <strain evidence="2">PLY182g</strain>
    </source>
</reference>
<evidence type="ECO:0008006" key="3">
    <source>
        <dbReference type="Google" id="ProtNLM"/>
    </source>
</evidence>
<gene>
    <name evidence="2" type="ORF">CPEL01642_LOCUS1114</name>
</gene>
<evidence type="ECO:0000313" key="2">
    <source>
        <dbReference type="EMBL" id="CAD8597784.1"/>
    </source>
</evidence>
<dbReference type="EMBL" id="HBEY01002300">
    <property type="protein sequence ID" value="CAD8597784.1"/>
    <property type="molecule type" value="Transcribed_RNA"/>
</dbReference>
<protein>
    <recommendedName>
        <fullName evidence="3">Protein kinase domain-containing protein</fullName>
    </recommendedName>
</protein>
<dbReference type="AlphaFoldDB" id="A0A7S0KZT9"/>
<proteinExistence type="predicted"/>
<keyword evidence="1" id="KW-0732">Signal</keyword>